<dbReference type="Proteomes" id="UP000654452">
    <property type="component" value="Unassembled WGS sequence"/>
</dbReference>
<protein>
    <submittedName>
        <fullName evidence="1">Uncharacterized protein</fullName>
    </submittedName>
</protein>
<evidence type="ECO:0000313" key="1">
    <source>
        <dbReference type="EMBL" id="MBK4719074.1"/>
    </source>
</evidence>
<proteinExistence type="predicted"/>
<gene>
    <name evidence="1" type="ORF">JJL56_09345</name>
</gene>
<reference evidence="1 2" key="1">
    <citation type="submission" date="2021-01" db="EMBL/GenBank/DDBJ databases">
        <title>Azospirillum sp. YIM DDC1 draft genome.</title>
        <authorList>
            <person name="Wang Y.-X."/>
        </authorList>
    </citation>
    <scope>NUCLEOTIDE SEQUENCE [LARGE SCALE GENOMIC DNA]</scope>
    <source>
        <strain evidence="1 2">YIM DDC1</strain>
    </source>
</reference>
<organism evidence="1 2">
    <name type="scientific">Azospirillum aestuarii</name>
    <dbReference type="NCBI Taxonomy" id="2802052"/>
    <lineage>
        <taxon>Bacteria</taxon>
        <taxon>Pseudomonadati</taxon>
        <taxon>Pseudomonadota</taxon>
        <taxon>Alphaproteobacteria</taxon>
        <taxon>Rhodospirillales</taxon>
        <taxon>Azospirillaceae</taxon>
        <taxon>Azospirillum</taxon>
    </lineage>
</organism>
<name>A0ABS1HWK7_9PROT</name>
<sequence length="164" mass="18959">MLRKIPGTALSWTTMRDWLALVYAVCGPIRARSREHARRERLCRSLTIANIRACLDVETLEEAADLFDRSRYNNAHLHHGPFRSLTRAECAERMVECHNQAHRIRSGAAFRERMPGPRFDPARTPMRALDRLLQTHPDLAVVEALRAEKRRRFEHRAQPSPMAA</sequence>
<accession>A0ABS1HWK7</accession>
<dbReference type="RefSeq" id="WP_200484996.1">
    <property type="nucleotide sequence ID" value="NZ_JAEPIV010000003.1"/>
</dbReference>
<evidence type="ECO:0000313" key="2">
    <source>
        <dbReference type="Proteomes" id="UP000654452"/>
    </source>
</evidence>
<dbReference type="EMBL" id="JAEPIV010000003">
    <property type="protein sequence ID" value="MBK4719074.1"/>
    <property type="molecule type" value="Genomic_DNA"/>
</dbReference>
<comment type="caution">
    <text evidence="1">The sequence shown here is derived from an EMBL/GenBank/DDBJ whole genome shotgun (WGS) entry which is preliminary data.</text>
</comment>
<keyword evidence="2" id="KW-1185">Reference proteome</keyword>